<comment type="caution">
    <text evidence="14">The sequence shown here is derived from an EMBL/GenBank/DDBJ whole genome shotgun (WGS) entry which is preliminary data.</text>
</comment>
<dbReference type="Gene3D" id="1.10.287.10">
    <property type="entry name" value="S15/NS1, RNA-binding"/>
    <property type="match status" value="1"/>
</dbReference>
<dbReference type="GO" id="GO:0006508">
    <property type="term" value="P:proteolysis"/>
    <property type="evidence" value="ECO:0007669"/>
    <property type="project" value="UniProtKB-KW"/>
</dbReference>
<dbReference type="EC" id="3.4.19.12" evidence="3"/>
<keyword evidence="15" id="KW-1185">Reference proteome</keyword>
<dbReference type="PANTHER" id="PTHR14159">
    <property type="entry name" value="ATAXIN-3-RELATED"/>
    <property type="match status" value="1"/>
</dbReference>
<keyword evidence="6 12" id="KW-0378">Hydrolase</keyword>
<evidence type="ECO:0000256" key="2">
    <source>
        <dbReference type="ARBA" id="ARBA00004123"/>
    </source>
</evidence>
<name>A0A812L011_9DINO</name>
<dbReference type="PROSITE" id="PS50957">
    <property type="entry name" value="JOSEPHIN"/>
    <property type="match status" value="1"/>
</dbReference>
<dbReference type="SMART" id="SM01246">
    <property type="entry name" value="Josephin"/>
    <property type="match status" value="1"/>
</dbReference>
<evidence type="ECO:0000256" key="4">
    <source>
        <dbReference type="ARBA" id="ARBA00022670"/>
    </source>
</evidence>
<keyword evidence="4" id="KW-0645">Protease</keyword>
<organism evidence="14 15">
    <name type="scientific">Symbiodinium natans</name>
    <dbReference type="NCBI Taxonomy" id="878477"/>
    <lineage>
        <taxon>Eukaryota</taxon>
        <taxon>Sar</taxon>
        <taxon>Alveolata</taxon>
        <taxon>Dinophyceae</taxon>
        <taxon>Suessiales</taxon>
        <taxon>Symbiodiniaceae</taxon>
        <taxon>Symbiodinium</taxon>
    </lineage>
</organism>
<keyword evidence="8" id="KW-0805">Transcription regulation</keyword>
<keyword evidence="5" id="KW-0833">Ubl conjugation pathway</keyword>
<dbReference type="EMBL" id="CAJNDS010000778">
    <property type="protein sequence ID" value="CAE7233089.1"/>
    <property type="molecule type" value="Genomic_DNA"/>
</dbReference>
<dbReference type="AlphaFoldDB" id="A0A812L011"/>
<feature type="active site" description="Nucleophile" evidence="11">
    <location>
        <position position="397"/>
    </location>
</feature>
<accession>A0A812L011</accession>
<evidence type="ECO:0000256" key="6">
    <source>
        <dbReference type="ARBA" id="ARBA00022801"/>
    </source>
</evidence>
<evidence type="ECO:0000256" key="8">
    <source>
        <dbReference type="ARBA" id="ARBA00023015"/>
    </source>
</evidence>
<evidence type="ECO:0000313" key="14">
    <source>
        <dbReference type="EMBL" id="CAE7233089.1"/>
    </source>
</evidence>
<evidence type="ECO:0000256" key="12">
    <source>
        <dbReference type="PROSITE-ProRule" id="PRU00331"/>
    </source>
</evidence>
<proteinExistence type="predicted"/>
<feature type="active site" description="Proton acceptor" evidence="11">
    <location>
        <position position="490"/>
    </location>
</feature>
<dbReference type="Gene3D" id="3.90.70.40">
    <property type="match status" value="1"/>
</dbReference>
<evidence type="ECO:0000256" key="11">
    <source>
        <dbReference type="PIRSR" id="PIRSR633865-1"/>
    </source>
</evidence>
<dbReference type="GO" id="GO:0005634">
    <property type="term" value="C:nucleus"/>
    <property type="evidence" value="ECO:0007669"/>
    <property type="project" value="UniProtKB-SubCell"/>
</dbReference>
<evidence type="ECO:0000259" key="13">
    <source>
        <dbReference type="PROSITE" id="PS50957"/>
    </source>
</evidence>
<evidence type="ECO:0000256" key="9">
    <source>
        <dbReference type="ARBA" id="ARBA00023163"/>
    </source>
</evidence>
<evidence type="ECO:0000256" key="7">
    <source>
        <dbReference type="ARBA" id="ARBA00022807"/>
    </source>
</evidence>
<reference evidence="14" key="1">
    <citation type="submission" date="2021-02" db="EMBL/GenBank/DDBJ databases">
        <authorList>
            <person name="Dougan E. K."/>
            <person name="Rhodes N."/>
            <person name="Thang M."/>
            <person name="Chan C."/>
        </authorList>
    </citation>
    <scope>NUCLEOTIDE SEQUENCE</scope>
</reference>
<keyword evidence="9" id="KW-0804">Transcription</keyword>
<dbReference type="OrthoDB" id="412996at2759"/>
<dbReference type="Proteomes" id="UP000604046">
    <property type="component" value="Unassembled WGS sequence"/>
</dbReference>
<protein>
    <recommendedName>
        <fullName evidence="3">ubiquitinyl hydrolase 1</fullName>
        <ecNumber evidence="3">3.4.19.12</ecNumber>
    </recommendedName>
</protein>
<evidence type="ECO:0000256" key="1">
    <source>
        <dbReference type="ARBA" id="ARBA00000707"/>
    </source>
</evidence>
<dbReference type="InterPro" id="IPR006155">
    <property type="entry name" value="Josephin"/>
</dbReference>
<comment type="catalytic activity">
    <reaction evidence="1">
        <text>Thiol-dependent hydrolysis of ester, thioester, amide, peptide and isopeptide bonds formed by the C-terminal Gly of ubiquitin (a 76-residue protein attached to proteins as an intracellular targeting signal).</text>
        <dbReference type="EC" id="3.4.19.12"/>
    </reaction>
</comment>
<dbReference type="InterPro" id="IPR033865">
    <property type="entry name" value="Ataxin-3"/>
</dbReference>
<feature type="active site" evidence="12">
    <location>
        <position position="490"/>
    </location>
</feature>
<gene>
    <name evidence="14" type="primary">ATXN3</name>
    <name evidence="14" type="ORF">SNAT2548_LOCUS9700</name>
</gene>
<feature type="domain" description="Josephin" evidence="13">
    <location>
        <begin position="384"/>
        <end position="551"/>
    </location>
</feature>
<feature type="active site" evidence="11 12">
    <location>
        <position position="505"/>
    </location>
</feature>
<feature type="active site" evidence="12">
    <location>
        <position position="397"/>
    </location>
</feature>
<dbReference type="Pfam" id="PF02099">
    <property type="entry name" value="Josephin"/>
    <property type="match status" value="1"/>
</dbReference>
<comment type="subcellular location">
    <subcellularLocation>
        <location evidence="2">Nucleus</location>
    </subcellularLocation>
</comment>
<dbReference type="GO" id="GO:0016579">
    <property type="term" value="P:protein deubiquitination"/>
    <property type="evidence" value="ECO:0007669"/>
    <property type="project" value="InterPro"/>
</dbReference>
<sequence>MQRRVDPEDGRAHTLEEMMLKYKGTYTRSEIESYFSSECQLADDAKQLPATADQASGEIKGLRQWLREVGYEHCMERVAHWCDENGAVLLEEVQENWEEVVGELKLEKTASPCVNQGDEATLQVPGLSEWLEEVELEEYLEDVLEWCQEHGVRALKEIQAKWEDILQDLKLKTAKEQLPGKRVSVRVLKGKWQGSYMAQVLDVTGTGIQIRHLEDDYEETLPLDALGGGKYLLEPVDSDDEEATGDVRELLRTGQLRVDATGAGLQLRWVKLGYAVDKVERQPGQKDLRQGDVVLAVGGSPLTGLDEDTVEERFSTAFGDGASLVVGCLSELMKHPIEQETGIKGSSGIMGPRLLHLFERPIKGLADVAKDGEAGAKDQSPFGPGGIYHEKQVGSLCAIHCVNNMLQGPLYEDHDFRSVARTLDERERSLMKGADLDFGNARYDGFYNVQVVQEVLRRAGYEMTSVSAEAAKDGVARAKEKAFICNKQEHWFSVRRLGQEWFDLNSCMSVPKHYTDSDLEWLIKEAVSDGYSVFRVRGDFPKCALEDDHKKLVEAKEGCGGPRTGYSLYAGSGQTLTSPGAKAAAAPPSDAAALRAARLARLGGGGAAPSPPPPA</sequence>
<evidence type="ECO:0000256" key="5">
    <source>
        <dbReference type="ARBA" id="ARBA00022786"/>
    </source>
</evidence>
<dbReference type="PANTHER" id="PTHR14159:SF0">
    <property type="entry name" value="ATAXIN-3-RELATED"/>
    <property type="match status" value="1"/>
</dbReference>
<evidence type="ECO:0000256" key="10">
    <source>
        <dbReference type="ARBA" id="ARBA00023242"/>
    </source>
</evidence>
<dbReference type="PRINTS" id="PR01233">
    <property type="entry name" value="JOSEPHIN"/>
</dbReference>
<dbReference type="GO" id="GO:0004843">
    <property type="term" value="F:cysteine-type deubiquitinase activity"/>
    <property type="evidence" value="ECO:0007669"/>
    <property type="project" value="UniProtKB-EC"/>
</dbReference>
<evidence type="ECO:0000313" key="15">
    <source>
        <dbReference type="Proteomes" id="UP000604046"/>
    </source>
</evidence>
<keyword evidence="7" id="KW-0788">Thiol protease</keyword>
<keyword evidence="10" id="KW-0539">Nucleus</keyword>
<evidence type="ECO:0000256" key="3">
    <source>
        <dbReference type="ARBA" id="ARBA00012759"/>
    </source>
</evidence>